<dbReference type="Proteomes" id="UP000064137">
    <property type="component" value="Chromosome"/>
</dbReference>
<dbReference type="AlphaFoldDB" id="A0A0U4WDW1"/>
<dbReference type="KEGG" id="por:APT59_03615"/>
<evidence type="ECO:0000259" key="4">
    <source>
        <dbReference type="PROSITE" id="PS50043"/>
    </source>
</evidence>
<dbReference type="InterPro" id="IPR016032">
    <property type="entry name" value="Sig_transdc_resp-reg_C-effctor"/>
</dbReference>
<dbReference type="RefSeq" id="WP_059313592.1">
    <property type="nucleotide sequence ID" value="NZ_CP013987.1"/>
</dbReference>
<dbReference type="PRINTS" id="PR00038">
    <property type="entry name" value="HTHLUXR"/>
</dbReference>
<evidence type="ECO:0000256" key="2">
    <source>
        <dbReference type="ARBA" id="ARBA00023125"/>
    </source>
</evidence>
<dbReference type="PROSITE" id="PS00622">
    <property type="entry name" value="HTH_LUXR_1"/>
    <property type="match status" value="1"/>
</dbReference>
<keyword evidence="2" id="KW-0238">DNA-binding</keyword>
<dbReference type="SMART" id="SM00421">
    <property type="entry name" value="HTH_LUXR"/>
    <property type="match status" value="1"/>
</dbReference>
<dbReference type="GO" id="GO:0006355">
    <property type="term" value="P:regulation of DNA-templated transcription"/>
    <property type="evidence" value="ECO:0007669"/>
    <property type="project" value="InterPro"/>
</dbReference>
<dbReference type="OrthoDB" id="9774661at2"/>
<dbReference type="InterPro" id="IPR036693">
    <property type="entry name" value="TF_LuxR_autoind-bd_dom_sf"/>
</dbReference>
<evidence type="ECO:0000313" key="5">
    <source>
        <dbReference type="EMBL" id="ALZ83330.1"/>
    </source>
</evidence>
<dbReference type="EMBL" id="CP013987">
    <property type="protein sequence ID" value="ALZ83330.1"/>
    <property type="molecule type" value="Genomic_DNA"/>
</dbReference>
<feature type="domain" description="HTH luxR-type" evidence="4">
    <location>
        <begin position="185"/>
        <end position="250"/>
    </location>
</feature>
<keyword evidence="3" id="KW-0804">Transcription</keyword>
<dbReference type="SUPFAM" id="SSF75516">
    <property type="entry name" value="Pheromone-binding domain of LuxR-like quorum-sensing transcription factors"/>
    <property type="match status" value="1"/>
</dbReference>
<name>A0A0U4WDW1_9PSED</name>
<protein>
    <submittedName>
        <fullName evidence="5">LuxR family transcriptional regulator</fullName>
    </submittedName>
</protein>
<dbReference type="InterPro" id="IPR005143">
    <property type="entry name" value="TF_LuxR_autoind-bd_dom"/>
</dbReference>
<dbReference type="InterPro" id="IPR000792">
    <property type="entry name" value="Tscrpt_reg_LuxR_C"/>
</dbReference>
<dbReference type="PANTHER" id="PTHR44688:SF16">
    <property type="entry name" value="DNA-BINDING TRANSCRIPTIONAL ACTIVATOR DEVR_DOSR"/>
    <property type="match status" value="1"/>
</dbReference>
<dbReference type="PROSITE" id="PS50043">
    <property type="entry name" value="HTH_LUXR_2"/>
    <property type="match status" value="1"/>
</dbReference>
<gene>
    <name evidence="5" type="ORF">APT59_03615</name>
</gene>
<dbReference type="InterPro" id="IPR036388">
    <property type="entry name" value="WH-like_DNA-bd_sf"/>
</dbReference>
<evidence type="ECO:0000313" key="6">
    <source>
        <dbReference type="Proteomes" id="UP000064137"/>
    </source>
</evidence>
<dbReference type="GO" id="GO:0003677">
    <property type="term" value="F:DNA binding"/>
    <property type="evidence" value="ECO:0007669"/>
    <property type="project" value="UniProtKB-KW"/>
</dbReference>
<evidence type="ECO:0000256" key="3">
    <source>
        <dbReference type="ARBA" id="ARBA00023163"/>
    </source>
</evidence>
<organism evidence="5 6">
    <name type="scientific">Pseudomonas oryzihabitans</name>
    <dbReference type="NCBI Taxonomy" id="47885"/>
    <lineage>
        <taxon>Bacteria</taxon>
        <taxon>Pseudomonadati</taxon>
        <taxon>Pseudomonadota</taxon>
        <taxon>Gammaproteobacteria</taxon>
        <taxon>Pseudomonadales</taxon>
        <taxon>Pseudomonadaceae</taxon>
        <taxon>Pseudomonas</taxon>
    </lineage>
</organism>
<sequence>MHADLFAVSSRLAGLPTLDACLDTVQDAAERLGCKALIYDYAPVPLSHDGVLITPSVFKVRNTPADMQAFWCERGYYQIDPVQQCASRRAAPFVWSFRSETRSALREYLGDSHRPVTCYVRDSGLATGVTVPLHLPGGAFATLTGILDADARDAEATGEACLSAFLVLAHAFQARADELLAPAERCCGQIRLTPRERECLQYSAKGLTAKRIAATLHRSTATVNLHLNSAARKLGARNRVEAVVRGLHYRLVEV</sequence>
<dbReference type="SUPFAM" id="SSF46894">
    <property type="entry name" value="C-terminal effector domain of the bipartite response regulators"/>
    <property type="match status" value="1"/>
</dbReference>
<dbReference type="CDD" id="cd06170">
    <property type="entry name" value="LuxR_C_like"/>
    <property type="match status" value="1"/>
</dbReference>
<dbReference type="Gene3D" id="1.10.10.10">
    <property type="entry name" value="Winged helix-like DNA-binding domain superfamily/Winged helix DNA-binding domain"/>
    <property type="match status" value="1"/>
</dbReference>
<evidence type="ECO:0000256" key="1">
    <source>
        <dbReference type="ARBA" id="ARBA00023015"/>
    </source>
</evidence>
<dbReference type="Pfam" id="PF03472">
    <property type="entry name" value="Autoind_bind"/>
    <property type="match status" value="1"/>
</dbReference>
<dbReference type="Pfam" id="PF00196">
    <property type="entry name" value="GerE"/>
    <property type="match status" value="1"/>
</dbReference>
<keyword evidence="1" id="KW-0805">Transcription regulation</keyword>
<proteinExistence type="predicted"/>
<dbReference type="Gene3D" id="3.30.450.80">
    <property type="entry name" value="Transcription factor LuxR-like, autoinducer-binding domain"/>
    <property type="match status" value="1"/>
</dbReference>
<reference evidence="5 6" key="1">
    <citation type="submission" date="2016-01" db="EMBL/GenBank/DDBJ databases">
        <title>Annotation of Pseudomonas oryzihabitans USDA-ARS-USMARC-56511.</title>
        <authorList>
            <person name="Harhay G.P."/>
            <person name="Harhay D.M."/>
            <person name="Smith T.P.L."/>
            <person name="Bono J.L."/>
            <person name="Heaton M.P."/>
            <person name="Clawson M.L."/>
            <person name="Chitko-Mckown C.G."/>
            <person name="Capik S.F."/>
            <person name="DeDonder K.D."/>
            <person name="Apley M.D."/>
            <person name="Lubbers B.V."/>
            <person name="White B.J."/>
            <person name="Larson R.L."/>
        </authorList>
    </citation>
    <scope>NUCLEOTIDE SEQUENCE [LARGE SCALE GENOMIC DNA]</scope>
    <source>
        <strain evidence="5 6">USDA-ARS-USMARC-56511</strain>
    </source>
</reference>
<accession>A0A0U4WDW1</accession>
<dbReference type="PANTHER" id="PTHR44688">
    <property type="entry name" value="DNA-BINDING TRANSCRIPTIONAL ACTIVATOR DEVR_DOSR"/>
    <property type="match status" value="1"/>
</dbReference>